<name>A0A9P3HF50_9FUNG</name>
<proteinExistence type="predicted"/>
<protein>
    <submittedName>
        <fullName evidence="1">Uncharacterized protein</fullName>
    </submittedName>
</protein>
<dbReference type="AlphaFoldDB" id="A0A9P3HF50"/>
<dbReference type="EMBL" id="BQFW01000011">
    <property type="protein sequence ID" value="GJJ75589.1"/>
    <property type="molecule type" value="Genomic_DNA"/>
</dbReference>
<evidence type="ECO:0000313" key="1">
    <source>
        <dbReference type="EMBL" id="GJJ75589.1"/>
    </source>
</evidence>
<gene>
    <name evidence="1" type="ORF">EMPS_07947</name>
</gene>
<accession>A0A9P3HF50</accession>
<dbReference type="Proteomes" id="UP000827284">
    <property type="component" value="Unassembled WGS sequence"/>
</dbReference>
<organism evidence="1 2">
    <name type="scientific">Entomortierella parvispora</name>
    <dbReference type="NCBI Taxonomy" id="205924"/>
    <lineage>
        <taxon>Eukaryota</taxon>
        <taxon>Fungi</taxon>
        <taxon>Fungi incertae sedis</taxon>
        <taxon>Mucoromycota</taxon>
        <taxon>Mortierellomycotina</taxon>
        <taxon>Mortierellomycetes</taxon>
        <taxon>Mortierellales</taxon>
        <taxon>Mortierellaceae</taxon>
        <taxon>Entomortierella</taxon>
    </lineage>
</organism>
<sequence>MPPTRSCTRQLDNVLIRVTSNPFVHVLHNRKHRSAILAQAAHGDLQRNEMVVTIDRERNNASTATFHDIHRKHRLGRSIDQYYKVSGRLRVTRSTGGDTSYFLDASSIVRFSSRNVSSIVD</sequence>
<keyword evidence="2" id="KW-1185">Reference proteome</keyword>
<reference evidence="1" key="2">
    <citation type="journal article" date="2022" name="Microbiol. Resour. Announc.">
        <title>Whole-Genome Sequence of Entomortierella parvispora E1425, a Mucoromycotan Fungus Associated with Burkholderiaceae-Related Endosymbiotic Bacteria.</title>
        <authorList>
            <person name="Herlambang A."/>
            <person name="Guo Y."/>
            <person name="Takashima Y."/>
            <person name="Narisawa K."/>
            <person name="Ohta H."/>
            <person name="Nishizawa T."/>
        </authorList>
    </citation>
    <scope>NUCLEOTIDE SEQUENCE</scope>
    <source>
        <strain evidence="1">E1425</strain>
    </source>
</reference>
<evidence type="ECO:0000313" key="2">
    <source>
        <dbReference type="Proteomes" id="UP000827284"/>
    </source>
</evidence>
<comment type="caution">
    <text evidence="1">The sequence shown here is derived from an EMBL/GenBank/DDBJ whole genome shotgun (WGS) entry which is preliminary data.</text>
</comment>
<reference evidence="1" key="1">
    <citation type="submission" date="2021-11" db="EMBL/GenBank/DDBJ databases">
        <authorList>
            <person name="Herlambang A."/>
            <person name="Guo Y."/>
            <person name="Takashima Y."/>
            <person name="Nishizawa T."/>
        </authorList>
    </citation>
    <scope>NUCLEOTIDE SEQUENCE</scope>
    <source>
        <strain evidence="1">E1425</strain>
    </source>
</reference>